<organism evidence="1 2">
    <name type="scientific">Trichonephila clavipes</name>
    <name type="common">Golden silk orbweaver</name>
    <name type="synonym">Nephila clavipes</name>
    <dbReference type="NCBI Taxonomy" id="2585209"/>
    <lineage>
        <taxon>Eukaryota</taxon>
        <taxon>Metazoa</taxon>
        <taxon>Ecdysozoa</taxon>
        <taxon>Arthropoda</taxon>
        <taxon>Chelicerata</taxon>
        <taxon>Arachnida</taxon>
        <taxon>Araneae</taxon>
        <taxon>Araneomorphae</taxon>
        <taxon>Entelegynae</taxon>
        <taxon>Araneoidea</taxon>
        <taxon>Nephilidae</taxon>
        <taxon>Trichonephila</taxon>
    </lineage>
</organism>
<sequence length="203" mass="23222">MNKIRRTPYILDCLIVSSEEFITVGDDNVCTPLFMADKDNLEHVQSTKNKIYVYSDDENEMNKAALVTPSYEMRNIMKKYGIDEDGNAERSQRLSITSSREDRHVIRMALIDRAATSRALSQDLGSFSRQQLSARKVRRLCCSMDSQLGDHSYGYTWCCITDRSAFNGGHQDRRIHVHWHSGERTLAACIRQRHTGPTPGMMV</sequence>
<protein>
    <submittedName>
        <fullName evidence="1">Uncharacterized protein</fullName>
    </submittedName>
</protein>
<evidence type="ECO:0000313" key="1">
    <source>
        <dbReference type="EMBL" id="GFY24173.1"/>
    </source>
</evidence>
<gene>
    <name evidence="1" type="primary">NCL1_59270</name>
    <name evidence="1" type="ORF">TNCV_1012261</name>
</gene>
<keyword evidence="2" id="KW-1185">Reference proteome</keyword>
<dbReference type="EMBL" id="BMAU01021369">
    <property type="protein sequence ID" value="GFY24173.1"/>
    <property type="molecule type" value="Genomic_DNA"/>
</dbReference>
<proteinExistence type="predicted"/>
<evidence type="ECO:0000313" key="2">
    <source>
        <dbReference type="Proteomes" id="UP000887159"/>
    </source>
</evidence>
<accession>A0A8X6VX49</accession>
<dbReference type="AlphaFoldDB" id="A0A8X6VX49"/>
<dbReference type="Proteomes" id="UP000887159">
    <property type="component" value="Unassembled WGS sequence"/>
</dbReference>
<name>A0A8X6VX49_TRICX</name>
<reference evidence="1" key="1">
    <citation type="submission" date="2020-08" db="EMBL/GenBank/DDBJ databases">
        <title>Multicomponent nature underlies the extraordinary mechanical properties of spider dragline silk.</title>
        <authorList>
            <person name="Kono N."/>
            <person name="Nakamura H."/>
            <person name="Mori M."/>
            <person name="Yoshida Y."/>
            <person name="Ohtoshi R."/>
            <person name="Malay A.D."/>
            <person name="Moran D.A.P."/>
            <person name="Tomita M."/>
            <person name="Numata K."/>
            <person name="Arakawa K."/>
        </authorList>
    </citation>
    <scope>NUCLEOTIDE SEQUENCE</scope>
</reference>
<comment type="caution">
    <text evidence="1">The sequence shown here is derived from an EMBL/GenBank/DDBJ whole genome shotgun (WGS) entry which is preliminary data.</text>
</comment>